<dbReference type="Gene3D" id="3.40.50.200">
    <property type="entry name" value="Peptidase S8/S53 domain"/>
    <property type="match status" value="1"/>
</dbReference>
<dbReference type="PRINTS" id="PR00723">
    <property type="entry name" value="SUBTILISIN"/>
</dbReference>
<dbReference type="PROSITE" id="PS00136">
    <property type="entry name" value="SUBTILASE_ASP"/>
    <property type="match status" value="1"/>
</dbReference>
<keyword evidence="2 6" id="KW-0645">Protease</keyword>
<reference evidence="10 11" key="1">
    <citation type="submission" date="2019-07" db="EMBL/GenBank/DDBJ databases">
        <title>R&amp;d 2014.</title>
        <authorList>
            <person name="Klenk H.-P."/>
        </authorList>
    </citation>
    <scope>NUCLEOTIDE SEQUENCE [LARGE SCALE GENOMIC DNA]</scope>
    <source>
        <strain evidence="10 11">DSM 43194</strain>
    </source>
</reference>
<evidence type="ECO:0000256" key="2">
    <source>
        <dbReference type="ARBA" id="ARBA00022670"/>
    </source>
</evidence>
<dbReference type="GO" id="GO:0006508">
    <property type="term" value="P:proteolysis"/>
    <property type="evidence" value="ECO:0007669"/>
    <property type="project" value="UniProtKB-KW"/>
</dbReference>
<dbReference type="PROSITE" id="PS51892">
    <property type="entry name" value="SUBTILASE"/>
    <property type="match status" value="1"/>
</dbReference>
<keyword evidence="4 6" id="KW-0720">Serine protease</keyword>
<dbReference type="PROSITE" id="PS00137">
    <property type="entry name" value="SUBTILASE_HIS"/>
    <property type="match status" value="1"/>
</dbReference>
<organism evidence="10 11">
    <name type="scientific">Prauserella rugosa</name>
    <dbReference type="NCBI Taxonomy" id="43354"/>
    <lineage>
        <taxon>Bacteria</taxon>
        <taxon>Bacillati</taxon>
        <taxon>Actinomycetota</taxon>
        <taxon>Actinomycetes</taxon>
        <taxon>Pseudonocardiales</taxon>
        <taxon>Pseudonocardiaceae</taxon>
        <taxon>Prauserella</taxon>
    </lineage>
</organism>
<feature type="active site" description="Charge relay system" evidence="5 6">
    <location>
        <position position="408"/>
    </location>
</feature>
<dbReference type="InterPro" id="IPR015500">
    <property type="entry name" value="Peptidase_S8_subtilisin-rel"/>
</dbReference>
<feature type="domain" description="Peptidase S8/S53" evidence="9">
    <location>
        <begin position="153"/>
        <end position="449"/>
    </location>
</feature>
<name>A0A660C4G2_9PSEU</name>
<evidence type="ECO:0000256" key="5">
    <source>
        <dbReference type="PIRSR" id="PIRSR615500-1"/>
    </source>
</evidence>
<dbReference type="GO" id="GO:0004252">
    <property type="term" value="F:serine-type endopeptidase activity"/>
    <property type="evidence" value="ECO:0007669"/>
    <property type="project" value="UniProtKB-UniRule"/>
</dbReference>
<sequence length="491" mass="50137">MLGRANVLLACAMLVLTGHLAATAPARAQGGETCHTDSRAWRHVVLFDEGTSPSDADRVVRSACGALTEYYDDIAVAIATSADPDFDRVVGTDRAFSAQRARYERAHGSTAEAPSATAEGATDDRTGDFSGEQWDMQLTGARLTPVEPAGLDDVTVGVLDSGIDAGHPDLADAIDPDASAGCLTGVPDRRPSAWSPGPAESSTAATHGTHVAGIVGAADDGRGVTGAAPGTRLASVRVVDDDGYVTPEAAVCGYLWAAHNGIDVTNASFTVAPSGVACAASEGRKVVHEAVARAVEFADRSGTLNVAAATNDGLDLSPLPHSDLHHAGDGNDDGGWDEGRSDLARACVAVPAALQETLTVSAVDRHGTKADYSSYGRGVIDLAAPGGSDGDCVLSTVPGGYDRLCGTSMAAPHVASAAAVLAADRSEDRSPAALRRMLLRQAQPIDCPADARETGTCTGPAEDNAFHGRGLVGAHAAHAVHRLLVRLGGQH</sequence>
<dbReference type="Pfam" id="PF00082">
    <property type="entry name" value="Peptidase_S8"/>
    <property type="match status" value="1"/>
</dbReference>
<feature type="region of interest" description="Disordered" evidence="7">
    <location>
        <begin position="101"/>
        <end position="131"/>
    </location>
</feature>
<dbReference type="InterPro" id="IPR036852">
    <property type="entry name" value="Peptidase_S8/S53_dom_sf"/>
</dbReference>
<comment type="caution">
    <text evidence="10">The sequence shown here is derived from an EMBL/GenBank/DDBJ whole genome shotgun (WGS) entry which is preliminary data.</text>
</comment>
<accession>A0A660C4G2</accession>
<keyword evidence="8" id="KW-0732">Signal</keyword>
<evidence type="ECO:0000313" key="10">
    <source>
        <dbReference type="EMBL" id="TWH18430.1"/>
    </source>
</evidence>
<feature type="chain" id="PRO_5024814603" evidence="8">
    <location>
        <begin position="22"/>
        <end position="491"/>
    </location>
</feature>
<evidence type="ECO:0000313" key="11">
    <source>
        <dbReference type="Proteomes" id="UP000317303"/>
    </source>
</evidence>
<evidence type="ECO:0000256" key="8">
    <source>
        <dbReference type="SAM" id="SignalP"/>
    </source>
</evidence>
<dbReference type="RefSeq" id="WP_051757832.1">
    <property type="nucleotide sequence ID" value="NZ_JOIJ01000008.1"/>
</dbReference>
<dbReference type="InterPro" id="IPR050131">
    <property type="entry name" value="Peptidase_S8_subtilisin-like"/>
</dbReference>
<keyword evidence="3 6" id="KW-0378">Hydrolase</keyword>
<dbReference type="InterPro" id="IPR023827">
    <property type="entry name" value="Peptidase_S8_Asp-AS"/>
</dbReference>
<evidence type="ECO:0000256" key="6">
    <source>
        <dbReference type="PROSITE-ProRule" id="PRU01240"/>
    </source>
</evidence>
<evidence type="ECO:0000256" key="3">
    <source>
        <dbReference type="ARBA" id="ARBA00022801"/>
    </source>
</evidence>
<evidence type="ECO:0000259" key="9">
    <source>
        <dbReference type="Pfam" id="PF00082"/>
    </source>
</evidence>
<protein>
    <submittedName>
        <fullName evidence="10">Subtilase family protein</fullName>
    </submittedName>
</protein>
<keyword evidence="11" id="KW-1185">Reference proteome</keyword>
<feature type="signal peptide" evidence="8">
    <location>
        <begin position="1"/>
        <end position="21"/>
    </location>
</feature>
<feature type="active site" description="Charge relay system" evidence="5 6">
    <location>
        <position position="207"/>
    </location>
</feature>
<dbReference type="AlphaFoldDB" id="A0A660C4G2"/>
<comment type="similarity">
    <text evidence="1 6">Belongs to the peptidase S8 family.</text>
</comment>
<dbReference type="SUPFAM" id="SSF52743">
    <property type="entry name" value="Subtilisin-like"/>
    <property type="match status" value="1"/>
</dbReference>
<dbReference type="PANTHER" id="PTHR43806:SF11">
    <property type="entry name" value="CEREVISIN-RELATED"/>
    <property type="match status" value="1"/>
</dbReference>
<dbReference type="InterPro" id="IPR022398">
    <property type="entry name" value="Peptidase_S8_His-AS"/>
</dbReference>
<proteinExistence type="inferred from homology"/>
<evidence type="ECO:0000256" key="1">
    <source>
        <dbReference type="ARBA" id="ARBA00011073"/>
    </source>
</evidence>
<dbReference type="EMBL" id="VLJV01000001">
    <property type="protein sequence ID" value="TWH18430.1"/>
    <property type="molecule type" value="Genomic_DNA"/>
</dbReference>
<feature type="active site" description="Charge relay system" evidence="5 6">
    <location>
        <position position="160"/>
    </location>
</feature>
<dbReference type="PANTHER" id="PTHR43806">
    <property type="entry name" value="PEPTIDASE S8"/>
    <property type="match status" value="1"/>
</dbReference>
<dbReference type="Proteomes" id="UP000317303">
    <property type="component" value="Unassembled WGS sequence"/>
</dbReference>
<gene>
    <name evidence="10" type="ORF">JD82_00247</name>
</gene>
<evidence type="ECO:0000256" key="7">
    <source>
        <dbReference type="SAM" id="MobiDB-lite"/>
    </source>
</evidence>
<dbReference type="InterPro" id="IPR000209">
    <property type="entry name" value="Peptidase_S8/S53_dom"/>
</dbReference>
<evidence type="ECO:0000256" key="4">
    <source>
        <dbReference type="ARBA" id="ARBA00022825"/>
    </source>
</evidence>